<dbReference type="EMBL" id="JABWGV010000003">
    <property type="protein sequence ID" value="NVD45473.1"/>
    <property type="molecule type" value="Genomic_DNA"/>
</dbReference>
<feature type="domain" description="Glycoside hydrolase family 3 N-terminal" evidence="6">
    <location>
        <begin position="17"/>
        <end position="292"/>
    </location>
</feature>
<keyword evidence="4 7" id="KW-0378">Hydrolase</keyword>
<name>A0A850H6P4_9SPHN</name>
<comment type="similarity">
    <text evidence="2">Belongs to the glycosyl hydrolase 3 family.</text>
</comment>
<dbReference type="SUPFAM" id="SSF51445">
    <property type="entry name" value="(Trans)glycosidases"/>
    <property type="match status" value="1"/>
</dbReference>
<dbReference type="NCBIfam" id="NF003740">
    <property type="entry name" value="PRK05337.1"/>
    <property type="match status" value="1"/>
</dbReference>
<comment type="catalytic activity">
    <reaction evidence="1">
        <text>Hydrolysis of terminal non-reducing N-acetyl-D-hexosamine residues in N-acetyl-beta-D-hexosaminides.</text>
        <dbReference type="EC" id="3.2.1.52"/>
    </reaction>
</comment>
<evidence type="ECO:0000256" key="1">
    <source>
        <dbReference type="ARBA" id="ARBA00001231"/>
    </source>
</evidence>
<dbReference type="InterPro" id="IPR001764">
    <property type="entry name" value="Glyco_hydro_3_N"/>
</dbReference>
<evidence type="ECO:0000256" key="5">
    <source>
        <dbReference type="ARBA" id="ARBA00023295"/>
    </source>
</evidence>
<dbReference type="PANTHER" id="PTHR30480:SF13">
    <property type="entry name" value="BETA-HEXOSAMINIDASE"/>
    <property type="match status" value="1"/>
</dbReference>
<dbReference type="AlphaFoldDB" id="A0A850H6P4"/>
<dbReference type="PANTHER" id="PTHR30480">
    <property type="entry name" value="BETA-HEXOSAMINIDASE-RELATED"/>
    <property type="match status" value="1"/>
</dbReference>
<dbReference type="GO" id="GO:0004563">
    <property type="term" value="F:beta-N-acetylhexosaminidase activity"/>
    <property type="evidence" value="ECO:0007669"/>
    <property type="project" value="UniProtKB-EC"/>
</dbReference>
<accession>A0A850H6P4</accession>
<sequence length="341" mass="36343">MTPAIFGIAGAELTAQERDFFREADPAGYILFGRNCVNRAQMRTLTDALRNIHGRDALYICIDQEGGRVARMRPPEWPEFPAGARFTALYQEAPASAIQAARLNAEAMGRELAAVGITADCHPPLDIPVPGAHDVIGDRALGTDPLQVAAIGRGILDGFAKAGIAGCIKHMPGHGRSTVDTHKDLPTVTATAEELERDIGPFRSLNHAPAGMTGHLIFTAWDADNPATLSNTVIEEIIRGTIGFDGLLMTDDIDMQALSGTIPERSAKAIEAGCDLVLNCWAKMDDMQGIANDLPALPKKGHERLERALAITRLTPADEVEAAETLLAERDALFAAAGLAA</sequence>
<dbReference type="InterPro" id="IPR036962">
    <property type="entry name" value="Glyco_hydro_3_N_sf"/>
</dbReference>
<comment type="caution">
    <text evidence="7">The sequence shown here is derived from an EMBL/GenBank/DDBJ whole genome shotgun (WGS) entry which is preliminary data.</text>
</comment>
<organism evidence="7 8">
    <name type="scientific">Qipengyuania atrilutea</name>
    <dbReference type="NCBI Taxonomy" id="2744473"/>
    <lineage>
        <taxon>Bacteria</taxon>
        <taxon>Pseudomonadati</taxon>
        <taxon>Pseudomonadota</taxon>
        <taxon>Alphaproteobacteria</taxon>
        <taxon>Sphingomonadales</taxon>
        <taxon>Erythrobacteraceae</taxon>
        <taxon>Qipengyuania</taxon>
    </lineage>
</organism>
<dbReference type="RefSeq" id="WP_176267742.1">
    <property type="nucleotide sequence ID" value="NZ_JABWGV010000003.1"/>
</dbReference>
<dbReference type="Pfam" id="PF00933">
    <property type="entry name" value="Glyco_hydro_3"/>
    <property type="match status" value="1"/>
</dbReference>
<dbReference type="InterPro" id="IPR017853">
    <property type="entry name" value="GH"/>
</dbReference>
<dbReference type="GO" id="GO:0005975">
    <property type="term" value="P:carbohydrate metabolic process"/>
    <property type="evidence" value="ECO:0007669"/>
    <property type="project" value="InterPro"/>
</dbReference>
<evidence type="ECO:0000256" key="4">
    <source>
        <dbReference type="ARBA" id="ARBA00022801"/>
    </source>
</evidence>
<evidence type="ECO:0000313" key="8">
    <source>
        <dbReference type="Proteomes" id="UP000561438"/>
    </source>
</evidence>
<dbReference type="Proteomes" id="UP000561438">
    <property type="component" value="Unassembled WGS sequence"/>
</dbReference>
<reference evidence="7 8" key="1">
    <citation type="submission" date="2020-06" db="EMBL/GenBank/DDBJ databases">
        <title>Altererythrobacter sp. HHU K3-1.</title>
        <authorList>
            <person name="Zhang D."/>
            <person name="Xue H."/>
        </authorList>
    </citation>
    <scope>NUCLEOTIDE SEQUENCE [LARGE SCALE GENOMIC DNA]</scope>
    <source>
        <strain evidence="7 8">HHU K3-1</strain>
    </source>
</reference>
<evidence type="ECO:0000256" key="3">
    <source>
        <dbReference type="ARBA" id="ARBA00012663"/>
    </source>
</evidence>
<protein>
    <recommendedName>
        <fullName evidence="3">beta-N-acetylhexosaminidase</fullName>
        <ecNumber evidence="3">3.2.1.52</ecNumber>
    </recommendedName>
</protein>
<dbReference type="InterPro" id="IPR050226">
    <property type="entry name" value="NagZ_Beta-hexosaminidase"/>
</dbReference>
<dbReference type="Gene3D" id="3.20.20.300">
    <property type="entry name" value="Glycoside hydrolase, family 3, N-terminal domain"/>
    <property type="match status" value="1"/>
</dbReference>
<evidence type="ECO:0000256" key="2">
    <source>
        <dbReference type="ARBA" id="ARBA00005336"/>
    </source>
</evidence>
<keyword evidence="8" id="KW-1185">Reference proteome</keyword>
<keyword evidence="5 7" id="KW-0326">Glycosidase</keyword>
<evidence type="ECO:0000259" key="6">
    <source>
        <dbReference type="Pfam" id="PF00933"/>
    </source>
</evidence>
<evidence type="ECO:0000313" key="7">
    <source>
        <dbReference type="EMBL" id="NVD45473.1"/>
    </source>
</evidence>
<proteinExistence type="inferred from homology"/>
<dbReference type="GO" id="GO:0009254">
    <property type="term" value="P:peptidoglycan turnover"/>
    <property type="evidence" value="ECO:0007669"/>
    <property type="project" value="TreeGrafter"/>
</dbReference>
<dbReference type="EC" id="3.2.1.52" evidence="3"/>
<gene>
    <name evidence="7" type="primary">nagZ</name>
    <name evidence="7" type="ORF">HUV48_10690</name>
</gene>